<protein>
    <submittedName>
        <fullName evidence="2">Uncharacterized protein</fullName>
    </submittedName>
</protein>
<comment type="caution">
    <text evidence="2">The sequence shown here is derived from an EMBL/GenBank/DDBJ whole genome shotgun (WGS) entry which is preliminary data.</text>
</comment>
<organism evidence="2 3">
    <name type="scientific">Mycena rosella</name>
    <name type="common">Pink bonnet</name>
    <name type="synonym">Agaricus rosellus</name>
    <dbReference type="NCBI Taxonomy" id="1033263"/>
    <lineage>
        <taxon>Eukaryota</taxon>
        <taxon>Fungi</taxon>
        <taxon>Dikarya</taxon>
        <taxon>Basidiomycota</taxon>
        <taxon>Agaricomycotina</taxon>
        <taxon>Agaricomycetes</taxon>
        <taxon>Agaricomycetidae</taxon>
        <taxon>Agaricales</taxon>
        <taxon>Marasmiineae</taxon>
        <taxon>Mycenaceae</taxon>
        <taxon>Mycena</taxon>
    </lineage>
</organism>
<sequence length="304" mass="34161">MVISALASPGSPFQTPLTILLAALMKFQKSLAARLMDAILTPITHTLRKFWQANGGLLSRISEPVGGVISRCGSECSRFIKTIPPLLPLFNRPTPPLTPQPPLLFDEIPPPSKAVPAIVWALEMSTDSKIVEAAAAIVLDIQWPVNLDLHRPPIRLADIIDGCFKNWRILDGMDERAIRCVRAFGLLEMVTKRQEDWTDRWTQRPFEDALKILRKTFHATLCCVLVWLQEKMLAQYKVRHVAEFEPSYSSSSLVYQSTFPWSASVYTARVRIFSESRTDKEDCDGKTSLNIGTGGKDEPRRRAS</sequence>
<dbReference type="AlphaFoldDB" id="A0AAD7GCY9"/>
<proteinExistence type="predicted"/>
<evidence type="ECO:0000313" key="3">
    <source>
        <dbReference type="Proteomes" id="UP001221757"/>
    </source>
</evidence>
<dbReference type="EMBL" id="JARKIE010000076">
    <property type="protein sequence ID" value="KAJ7688819.1"/>
    <property type="molecule type" value="Genomic_DNA"/>
</dbReference>
<gene>
    <name evidence="2" type="ORF">B0H17DRAFT_1135362</name>
</gene>
<evidence type="ECO:0000313" key="2">
    <source>
        <dbReference type="EMBL" id="KAJ7688819.1"/>
    </source>
</evidence>
<name>A0AAD7GCY9_MYCRO</name>
<evidence type="ECO:0000256" key="1">
    <source>
        <dbReference type="SAM" id="MobiDB-lite"/>
    </source>
</evidence>
<feature type="region of interest" description="Disordered" evidence="1">
    <location>
        <begin position="278"/>
        <end position="304"/>
    </location>
</feature>
<dbReference type="Proteomes" id="UP001221757">
    <property type="component" value="Unassembled WGS sequence"/>
</dbReference>
<accession>A0AAD7GCY9</accession>
<feature type="compositionally biased region" description="Basic and acidic residues" evidence="1">
    <location>
        <begin position="295"/>
        <end position="304"/>
    </location>
</feature>
<keyword evidence="3" id="KW-1185">Reference proteome</keyword>
<reference evidence="2" key="1">
    <citation type="submission" date="2023-03" db="EMBL/GenBank/DDBJ databases">
        <title>Massive genome expansion in bonnet fungi (Mycena s.s.) driven by repeated elements and novel gene families across ecological guilds.</title>
        <authorList>
            <consortium name="Lawrence Berkeley National Laboratory"/>
            <person name="Harder C.B."/>
            <person name="Miyauchi S."/>
            <person name="Viragh M."/>
            <person name="Kuo A."/>
            <person name="Thoen E."/>
            <person name="Andreopoulos B."/>
            <person name="Lu D."/>
            <person name="Skrede I."/>
            <person name="Drula E."/>
            <person name="Henrissat B."/>
            <person name="Morin E."/>
            <person name="Kohler A."/>
            <person name="Barry K."/>
            <person name="LaButti K."/>
            <person name="Morin E."/>
            <person name="Salamov A."/>
            <person name="Lipzen A."/>
            <person name="Mereny Z."/>
            <person name="Hegedus B."/>
            <person name="Baldrian P."/>
            <person name="Stursova M."/>
            <person name="Weitz H."/>
            <person name="Taylor A."/>
            <person name="Grigoriev I.V."/>
            <person name="Nagy L.G."/>
            <person name="Martin F."/>
            <person name="Kauserud H."/>
        </authorList>
    </citation>
    <scope>NUCLEOTIDE SEQUENCE</scope>
    <source>
        <strain evidence="2">CBHHK067</strain>
    </source>
</reference>